<evidence type="ECO:0000256" key="1">
    <source>
        <dbReference type="SAM" id="Phobius"/>
    </source>
</evidence>
<sequence>MTIGIFKHKLQIIGKSTVASLGLLILIVGAVVYIVNVSAQTNVNADRIEYIKANIMPREVLNEKFQGIYDRLDMINENLKSI</sequence>
<feature type="transmembrane region" description="Helical" evidence="1">
    <location>
        <begin position="12"/>
        <end position="35"/>
    </location>
</feature>
<protein>
    <recommendedName>
        <fullName evidence="3">Chemotaxis methyl-accepting receptor HlyB-like 4HB MCP domain-containing protein</fullName>
    </recommendedName>
</protein>
<evidence type="ECO:0008006" key="3">
    <source>
        <dbReference type="Google" id="ProtNLM"/>
    </source>
</evidence>
<dbReference type="AlphaFoldDB" id="A0A7C1SXH5"/>
<keyword evidence="1" id="KW-1133">Transmembrane helix</keyword>
<keyword evidence="1" id="KW-0812">Transmembrane</keyword>
<dbReference type="EMBL" id="DRHL01000113">
    <property type="protein sequence ID" value="HEB13721.1"/>
    <property type="molecule type" value="Genomic_DNA"/>
</dbReference>
<dbReference type="Proteomes" id="UP000885695">
    <property type="component" value="Unassembled WGS sequence"/>
</dbReference>
<reference evidence="2" key="1">
    <citation type="journal article" date="2020" name="mSystems">
        <title>Genome- and Community-Level Interaction Insights into Carbon Utilization and Element Cycling Functions of Hydrothermarchaeota in Hydrothermal Sediment.</title>
        <authorList>
            <person name="Zhou Z."/>
            <person name="Liu Y."/>
            <person name="Xu W."/>
            <person name="Pan J."/>
            <person name="Luo Z.H."/>
            <person name="Li M."/>
        </authorList>
    </citation>
    <scope>NUCLEOTIDE SEQUENCE [LARGE SCALE GENOMIC DNA]</scope>
    <source>
        <strain evidence="2">HyVt-369</strain>
    </source>
</reference>
<comment type="caution">
    <text evidence="2">The sequence shown here is derived from an EMBL/GenBank/DDBJ whole genome shotgun (WGS) entry which is preliminary data.</text>
</comment>
<proteinExistence type="predicted"/>
<accession>A0A7C1SXH5</accession>
<keyword evidence="1" id="KW-0472">Membrane</keyword>
<organism evidence="2">
    <name type="scientific">candidate division CPR3 bacterium</name>
    <dbReference type="NCBI Taxonomy" id="2268181"/>
    <lineage>
        <taxon>Bacteria</taxon>
        <taxon>Bacteria division CPR3</taxon>
    </lineage>
</organism>
<evidence type="ECO:0000313" key="2">
    <source>
        <dbReference type="EMBL" id="HEB13721.1"/>
    </source>
</evidence>
<gene>
    <name evidence="2" type="ORF">ENI13_01940</name>
</gene>
<name>A0A7C1SXH5_UNCC3</name>